<dbReference type="Pfam" id="PF00042">
    <property type="entry name" value="Globin"/>
    <property type="match status" value="1"/>
</dbReference>
<evidence type="ECO:0000313" key="9">
    <source>
        <dbReference type="Proteomes" id="UP001159427"/>
    </source>
</evidence>
<evidence type="ECO:0000313" key="8">
    <source>
        <dbReference type="EMBL" id="CAH3018936.1"/>
    </source>
</evidence>
<evidence type="ECO:0000256" key="5">
    <source>
        <dbReference type="ARBA" id="ARBA00023004"/>
    </source>
</evidence>
<dbReference type="InterPro" id="IPR050532">
    <property type="entry name" value="Globin-like_OT"/>
</dbReference>
<accession>A0ABN8LT08</accession>
<comment type="similarity">
    <text evidence="6">Belongs to the globin family.</text>
</comment>
<evidence type="ECO:0000256" key="3">
    <source>
        <dbReference type="ARBA" id="ARBA00022621"/>
    </source>
</evidence>
<reference evidence="8 9" key="1">
    <citation type="submission" date="2022-05" db="EMBL/GenBank/DDBJ databases">
        <authorList>
            <consortium name="Genoscope - CEA"/>
            <person name="William W."/>
        </authorList>
    </citation>
    <scope>NUCLEOTIDE SEQUENCE [LARGE SCALE GENOMIC DNA]</scope>
</reference>
<keyword evidence="1 6" id="KW-0813">Transport</keyword>
<organism evidence="8 9">
    <name type="scientific">Porites evermanni</name>
    <dbReference type="NCBI Taxonomy" id="104178"/>
    <lineage>
        <taxon>Eukaryota</taxon>
        <taxon>Metazoa</taxon>
        <taxon>Cnidaria</taxon>
        <taxon>Anthozoa</taxon>
        <taxon>Hexacorallia</taxon>
        <taxon>Scleractinia</taxon>
        <taxon>Fungiina</taxon>
        <taxon>Poritidae</taxon>
        <taxon>Porites</taxon>
    </lineage>
</organism>
<feature type="domain" description="Globin" evidence="7">
    <location>
        <begin position="30"/>
        <end position="177"/>
    </location>
</feature>
<dbReference type="EMBL" id="CALNXI010000101">
    <property type="protein sequence ID" value="CAH3018936.1"/>
    <property type="molecule type" value="Genomic_DNA"/>
</dbReference>
<dbReference type="CDD" id="cd01040">
    <property type="entry name" value="Mb-like"/>
    <property type="match status" value="1"/>
</dbReference>
<dbReference type="InterPro" id="IPR009050">
    <property type="entry name" value="Globin-like_sf"/>
</dbReference>
<sequence length="187" mass="21420">MGCVKSLHLKNQAEIFPKDVSLINEHYSLPISNEDKALLRESWKQLENMKDAMGKTIFTRLLELNPDIQHTFPSFRGVALDELMNSRSLFLHSKRLMAAVEKAVSSLEDGQEIVERLTDLGQRHIAISITEKHFKIMEKALVLTLKDLLKTDYTEDIAHAWTELFGFMTVTMLAGKERAHENHNSLM</sequence>
<keyword evidence="9" id="KW-1185">Reference proteome</keyword>
<keyword evidence="5" id="KW-0408">Iron</keyword>
<evidence type="ECO:0000256" key="6">
    <source>
        <dbReference type="RuleBase" id="RU000356"/>
    </source>
</evidence>
<evidence type="ECO:0000259" key="7">
    <source>
        <dbReference type="PROSITE" id="PS01033"/>
    </source>
</evidence>
<dbReference type="Proteomes" id="UP001159427">
    <property type="component" value="Unassembled WGS sequence"/>
</dbReference>
<dbReference type="InterPro" id="IPR012292">
    <property type="entry name" value="Globin/Proto"/>
</dbReference>
<evidence type="ECO:0000256" key="4">
    <source>
        <dbReference type="ARBA" id="ARBA00022723"/>
    </source>
</evidence>
<dbReference type="PROSITE" id="PS01033">
    <property type="entry name" value="GLOBIN"/>
    <property type="match status" value="1"/>
</dbReference>
<gene>
    <name evidence="8" type="ORF">PEVE_00000392</name>
</gene>
<keyword evidence="3 6" id="KW-0561">Oxygen transport</keyword>
<dbReference type="PANTHER" id="PTHR46458">
    <property type="entry name" value="BLR2807 PROTEIN"/>
    <property type="match status" value="1"/>
</dbReference>
<dbReference type="InterPro" id="IPR000971">
    <property type="entry name" value="Globin"/>
</dbReference>
<evidence type="ECO:0000256" key="1">
    <source>
        <dbReference type="ARBA" id="ARBA00022448"/>
    </source>
</evidence>
<comment type="caution">
    <text evidence="8">The sequence shown here is derived from an EMBL/GenBank/DDBJ whole genome shotgun (WGS) entry which is preliminary data.</text>
</comment>
<name>A0ABN8LT08_9CNID</name>
<keyword evidence="4" id="KW-0479">Metal-binding</keyword>
<dbReference type="InterPro" id="IPR044399">
    <property type="entry name" value="Mb-like_M"/>
</dbReference>
<dbReference type="Gene3D" id="1.10.490.10">
    <property type="entry name" value="Globins"/>
    <property type="match status" value="1"/>
</dbReference>
<proteinExistence type="inferred from homology"/>
<dbReference type="PANTHER" id="PTHR46458:SF1">
    <property type="entry name" value="GEO09476P1"/>
    <property type="match status" value="1"/>
</dbReference>
<protein>
    <recommendedName>
        <fullName evidence="7">Globin domain-containing protein</fullName>
    </recommendedName>
</protein>
<keyword evidence="2 6" id="KW-0349">Heme</keyword>
<evidence type="ECO:0000256" key="2">
    <source>
        <dbReference type="ARBA" id="ARBA00022617"/>
    </source>
</evidence>
<dbReference type="SUPFAM" id="SSF46458">
    <property type="entry name" value="Globin-like"/>
    <property type="match status" value="1"/>
</dbReference>